<proteinExistence type="predicted"/>
<accession>A0ABP9X8S0</accession>
<keyword evidence="2" id="KW-1185">Reference proteome</keyword>
<name>A0ABP9X8S0_9CHLR</name>
<organism evidence="1 2">
    <name type="scientific">Herpetosiphon gulosus</name>
    <dbReference type="NCBI Taxonomy" id="1973496"/>
    <lineage>
        <taxon>Bacteria</taxon>
        <taxon>Bacillati</taxon>
        <taxon>Chloroflexota</taxon>
        <taxon>Chloroflexia</taxon>
        <taxon>Herpetosiphonales</taxon>
        <taxon>Herpetosiphonaceae</taxon>
        <taxon>Herpetosiphon</taxon>
    </lineage>
</organism>
<protein>
    <submittedName>
        <fullName evidence="1">Uncharacterized protein</fullName>
    </submittedName>
</protein>
<evidence type="ECO:0000313" key="2">
    <source>
        <dbReference type="Proteomes" id="UP001428290"/>
    </source>
</evidence>
<gene>
    <name evidence="1" type="ORF">Hgul01_05063</name>
</gene>
<sequence>MRLIAQPIQHLIAHLIARNPVIPNRLPQVLPIATGGIPLAQQLFQDIVIQAMTITW</sequence>
<dbReference type="EMBL" id="BAABRU010000038">
    <property type="protein sequence ID" value="GAA5531238.1"/>
    <property type="molecule type" value="Genomic_DNA"/>
</dbReference>
<reference evidence="1 2" key="1">
    <citation type="submission" date="2024-02" db="EMBL/GenBank/DDBJ databases">
        <title>Herpetosiphon gulosus NBRC 112829.</title>
        <authorList>
            <person name="Ichikawa N."/>
            <person name="Katano-Makiyama Y."/>
            <person name="Hidaka K."/>
        </authorList>
    </citation>
    <scope>NUCLEOTIDE SEQUENCE [LARGE SCALE GENOMIC DNA]</scope>
    <source>
        <strain evidence="1 2">NBRC 112829</strain>
    </source>
</reference>
<dbReference type="Proteomes" id="UP001428290">
    <property type="component" value="Unassembled WGS sequence"/>
</dbReference>
<comment type="caution">
    <text evidence="1">The sequence shown here is derived from an EMBL/GenBank/DDBJ whole genome shotgun (WGS) entry which is preliminary data.</text>
</comment>
<evidence type="ECO:0000313" key="1">
    <source>
        <dbReference type="EMBL" id="GAA5531238.1"/>
    </source>
</evidence>